<protein>
    <submittedName>
        <fullName evidence="1">Uncharacterized protein</fullName>
    </submittedName>
</protein>
<dbReference type="AlphaFoldDB" id="A0A1H8V6W5"/>
<accession>A0A1H8V6W5</accession>
<keyword evidence="2" id="KW-1185">Reference proteome</keyword>
<name>A0A1H8V6W5_9SPHI</name>
<dbReference type="EMBL" id="FOCL01000023">
    <property type="protein sequence ID" value="SEP11119.1"/>
    <property type="molecule type" value="Genomic_DNA"/>
</dbReference>
<sequence length="73" mass="8331">MTALCQQGPLIFFDFVDFFLNRDFWDLRIGRIIFFNTSSGSLAEGPDVYAMLIRYLNILVGVQNAVKILKIPS</sequence>
<organism evidence="1 2">
    <name type="scientific">Mucilaginibacter gossypiicola</name>
    <dbReference type="NCBI Taxonomy" id="551995"/>
    <lineage>
        <taxon>Bacteria</taxon>
        <taxon>Pseudomonadati</taxon>
        <taxon>Bacteroidota</taxon>
        <taxon>Sphingobacteriia</taxon>
        <taxon>Sphingobacteriales</taxon>
        <taxon>Sphingobacteriaceae</taxon>
        <taxon>Mucilaginibacter</taxon>
    </lineage>
</organism>
<proteinExistence type="predicted"/>
<evidence type="ECO:0000313" key="2">
    <source>
        <dbReference type="Proteomes" id="UP000198942"/>
    </source>
</evidence>
<dbReference type="Proteomes" id="UP000198942">
    <property type="component" value="Unassembled WGS sequence"/>
</dbReference>
<gene>
    <name evidence="1" type="ORF">SAMN05192574_1232</name>
</gene>
<reference evidence="2" key="1">
    <citation type="submission" date="2016-10" db="EMBL/GenBank/DDBJ databases">
        <authorList>
            <person name="Varghese N."/>
            <person name="Submissions S."/>
        </authorList>
    </citation>
    <scope>NUCLEOTIDE SEQUENCE [LARGE SCALE GENOMIC DNA]</scope>
    <source>
        <strain evidence="2">Gh-48</strain>
    </source>
</reference>
<evidence type="ECO:0000313" key="1">
    <source>
        <dbReference type="EMBL" id="SEP11119.1"/>
    </source>
</evidence>